<feature type="region of interest" description="Disordered" evidence="2">
    <location>
        <begin position="365"/>
        <end position="405"/>
    </location>
</feature>
<keyword evidence="5" id="KW-1185">Reference proteome</keyword>
<feature type="transmembrane region" description="Helical" evidence="3">
    <location>
        <begin position="21"/>
        <end position="42"/>
    </location>
</feature>
<name>W2TY61_NECAM</name>
<dbReference type="Proteomes" id="UP000053676">
    <property type="component" value="Unassembled WGS sequence"/>
</dbReference>
<dbReference type="InterPro" id="IPR004156">
    <property type="entry name" value="OATP"/>
</dbReference>
<feature type="transmembrane region" description="Helical" evidence="3">
    <location>
        <begin position="62"/>
        <end position="89"/>
    </location>
</feature>
<dbReference type="SUPFAM" id="SSF103473">
    <property type="entry name" value="MFS general substrate transporter"/>
    <property type="match status" value="1"/>
</dbReference>
<dbReference type="Pfam" id="PF03137">
    <property type="entry name" value="OATP"/>
    <property type="match status" value="2"/>
</dbReference>
<dbReference type="GO" id="GO:0043252">
    <property type="term" value="P:sodium-independent organic anion transport"/>
    <property type="evidence" value="ECO:0007669"/>
    <property type="project" value="TreeGrafter"/>
</dbReference>
<feature type="transmembrane region" description="Helical" evidence="3">
    <location>
        <begin position="280"/>
        <end position="299"/>
    </location>
</feature>
<dbReference type="OrthoDB" id="5062115at2759"/>
<evidence type="ECO:0000313" key="5">
    <source>
        <dbReference type="Proteomes" id="UP000053676"/>
    </source>
</evidence>
<dbReference type="KEGG" id="nai:NECAME_16542"/>
<dbReference type="Gene3D" id="1.20.1250.20">
    <property type="entry name" value="MFS general substrate transporter like domains"/>
    <property type="match status" value="1"/>
</dbReference>
<dbReference type="InterPro" id="IPR036259">
    <property type="entry name" value="MFS_trans_sf"/>
</dbReference>
<proteinExistence type="predicted"/>
<feature type="transmembrane region" description="Helical" evidence="3">
    <location>
        <begin position="250"/>
        <end position="268"/>
    </location>
</feature>
<reference evidence="5" key="1">
    <citation type="journal article" date="2014" name="Nat. Genet.">
        <title>Genome of the human hookworm Necator americanus.</title>
        <authorList>
            <person name="Tang Y.T."/>
            <person name="Gao X."/>
            <person name="Rosa B.A."/>
            <person name="Abubucker S."/>
            <person name="Hallsworth-Pepin K."/>
            <person name="Martin J."/>
            <person name="Tyagi R."/>
            <person name="Heizer E."/>
            <person name="Zhang X."/>
            <person name="Bhonagiri-Palsikar V."/>
            <person name="Minx P."/>
            <person name="Warren W.C."/>
            <person name="Wang Q."/>
            <person name="Zhan B."/>
            <person name="Hotez P.J."/>
            <person name="Sternberg P.W."/>
            <person name="Dougall A."/>
            <person name="Gaze S.T."/>
            <person name="Mulvenna J."/>
            <person name="Sotillo J."/>
            <person name="Ranganathan S."/>
            <person name="Rabelo E.M."/>
            <person name="Wilson R.K."/>
            <person name="Felgner P.L."/>
            <person name="Bethony J."/>
            <person name="Hawdon J.M."/>
            <person name="Gasser R.B."/>
            <person name="Loukas A."/>
            <person name="Mitreva M."/>
        </authorList>
    </citation>
    <scope>NUCLEOTIDE SEQUENCE [LARGE SCALE GENOMIC DNA]</scope>
</reference>
<feature type="compositionally biased region" description="Basic and acidic residues" evidence="2">
    <location>
        <begin position="389"/>
        <end position="405"/>
    </location>
</feature>
<dbReference type="AlphaFoldDB" id="W2TY61"/>
<keyword evidence="3" id="KW-0812">Transmembrane</keyword>
<dbReference type="PANTHER" id="PTHR11388:SF150">
    <property type="entry name" value="SOLUTE CARRIER ORGANIC ANION TRANSPORTER FAMILY MEMBER"/>
    <property type="match status" value="1"/>
</dbReference>
<keyword evidence="3" id="KW-0472">Membrane</keyword>
<protein>
    <submittedName>
        <fullName evidence="4">Organic Anion Transporter Polypeptide family protein</fullName>
    </submittedName>
</protein>
<sequence>MPFSLGLPLMDDNVKKNNLPLYFACMFFVKILGPVIGLLVGSKLNEIYYTFDPPQGLTPLDPMWIGCWWLGFLIFGALLFFPSLALFLFPSDNLDEDAHTDEISLEKAKLNGKVSQKPRKMLNLRDKHVKVDEEHVTVKEKITGRKAASWVACCSLVAALLSFLNGAVGCKSVIGEIGDQAVGNVFYSPCQAGCPLSGANFSIFTKMAKGAPLVFTQCECSGTEDLTVSRDYCPTEHCNGQFNTFFFNQALGAIFGGLGVVPGMLIVLRSVPPEHRSISLGFNGFLVSLFATLPSPVFWGKIFDMSCLMWQNVCSKTGACPIYDTDQLRIRLHVIYGGLRLFSLLSDIWVIYWAKGLSLVDEEEEQKKKEEGTVKELEPLNKANPLEPKSVHFDDPLKQESELAD</sequence>
<keyword evidence="1" id="KW-1015">Disulfide bond</keyword>
<evidence type="ECO:0000256" key="3">
    <source>
        <dbReference type="SAM" id="Phobius"/>
    </source>
</evidence>
<feature type="transmembrane region" description="Helical" evidence="3">
    <location>
        <begin position="147"/>
        <end position="168"/>
    </location>
</feature>
<feature type="compositionally biased region" description="Basic and acidic residues" evidence="2">
    <location>
        <begin position="365"/>
        <end position="379"/>
    </location>
</feature>
<keyword evidence="3" id="KW-1133">Transmembrane helix</keyword>
<evidence type="ECO:0000313" key="4">
    <source>
        <dbReference type="EMBL" id="ETN85991.1"/>
    </source>
</evidence>
<dbReference type="GO" id="GO:0015347">
    <property type="term" value="F:sodium-independent organic anion transmembrane transporter activity"/>
    <property type="evidence" value="ECO:0007669"/>
    <property type="project" value="TreeGrafter"/>
</dbReference>
<dbReference type="EMBL" id="KI657622">
    <property type="protein sequence ID" value="ETN85991.1"/>
    <property type="molecule type" value="Genomic_DNA"/>
</dbReference>
<organism evidence="4 5">
    <name type="scientific">Necator americanus</name>
    <name type="common">Human hookworm</name>
    <dbReference type="NCBI Taxonomy" id="51031"/>
    <lineage>
        <taxon>Eukaryota</taxon>
        <taxon>Metazoa</taxon>
        <taxon>Ecdysozoa</taxon>
        <taxon>Nematoda</taxon>
        <taxon>Chromadorea</taxon>
        <taxon>Rhabditida</taxon>
        <taxon>Rhabditina</taxon>
        <taxon>Rhabditomorpha</taxon>
        <taxon>Strongyloidea</taxon>
        <taxon>Ancylostomatidae</taxon>
        <taxon>Bunostominae</taxon>
        <taxon>Necator</taxon>
    </lineage>
</organism>
<dbReference type="GO" id="GO:0016323">
    <property type="term" value="C:basolateral plasma membrane"/>
    <property type="evidence" value="ECO:0007669"/>
    <property type="project" value="TreeGrafter"/>
</dbReference>
<evidence type="ECO:0000256" key="2">
    <source>
        <dbReference type="SAM" id="MobiDB-lite"/>
    </source>
</evidence>
<dbReference type="PANTHER" id="PTHR11388">
    <property type="entry name" value="ORGANIC ANION TRANSPORTER"/>
    <property type="match status" value="1"/>
</dbReference>
<accession>W2TY61</accession>
<evidence type="ECO:0000256" key="1">
    <source>
        <dbReference type="ARBA" id="ARBA00023157"/>
    </source>
</evidence>
<gene>
    <name evidence="4" type="ORF">NECAME_16542</name>
</gene>